<dbReference type="OrthoDB" id="4321761at2"/>
<dbReference type="GO" id="GO:0016853">
    <property type="term" value="F:isomerase activity"/>
    <property type="evidence" value="ECO:0007669"/>
    <property type="project" value="UniProtKB-KW"/>
</dbReference>
<accession>A0A5S4G887</accession>
<evidence type="ECO:0000313" key="2">
    <source>
        <dbReference type="EMBL" id="TMR29059.1"/>
    </source>
</evidence>
<keyword evidence="2" id="KW-0413">Isomerase</keyword>
<comment type="caution">
    <text evidence="2">The sequence shown here is derived from an EMBL/GenBank/DDBJ whole genome shotgun (WGS) entry which is preliminary data.</text>
</comment>
<protein>
    <submittedName>
        <fullName evidence="2">Maleylpyruvate isomerase family mycothiol-dependent enzyme</fullName>
    </submittedName>
</protein>
<dbReference type="InterPro" id="IPR017517">
    <property type="entry name" value="Maleyloyr_isom"/>
</dbReference>
<evidence type="ECO:0000259" key="1">
    <source>
        <dbReference type="Pfam" id="PF11716"/>
    </source>
</evidence>
<dbReference type="InterPro" id="IPR024344">
    <property type="entry name" value="MDMPI_metal-binding"/>
</dbReference>
<dbReference type="Pfam" id="PF11716">
    <property type="entry name" value="MDMPI_N"/>
    <property type="match status" value="1"/>
</dbReference>
<organism evidence="2 3">
    <name type="scientific">Nonomuraea zeae</name>
    <dbReference type="NCBI Taxonomy" id="1642303"/>
    <lineage>
        <taxon>Bacteria</taxon>
        <taxon>Bacillati</taxon>
        <taxon>Actinomycetota</taxon>
        <taxon>Actinomycetes</taxon>
        <taxon>Streptosporangiales</taxon>
        <taxon>Streptosporangiaceae</taxon>
        <taxon>Nonomuraea</taxon>
    </lineage>
</organism>
<gene>
    <name evidence="2" type="ORF">ETD85_33640</name>
</gene>
<dbReference type="SUPFAM" id="SSF109854">
    <property type="entry name" value="DinB/YfiT-like putative metalloenzymes"/>
    <property type="match status" value="1"/>
</dbReference>
<dbReference type="EMBL" id="VCKX01000128">
    <property type="protein sequence ID" value="TMR29059.1"/>
    <property type="molecule type" value="Genomic_DNA"/>
</dbReference>
<dbReference type="NCBIfam" id="TIGR03083">
    <property type="entry name" value="maleylpyruvate isomerase family mycothiol-dependent enzyme"/>
    <property type="match status" value="1"/>
</dbReference>
<sequence length="334" mass="35387">MGGLRIYSERVLGGAGWDGGDGGGQVDRPARHTDLTRCAMSLYKRRRGERLVQRRCLARMTGVTRDEVLRAAVARRRPAHAVPGFAAAYAARVAALEVLLPELSGAARAATVIHGWKPYQVVGHLMASDRLLAAALGVPLPGAGPSSDDPEAYTDEVLAAAGGHDEVLAEWRAQAAALCAFLAAADPGLADTKVTAGGLRLRVRDHLTNRAFETWVHTTDIALAAGITMPDPVAHHVHAMTDRGCRSLPFAYLVGGGTGTGTVEMRLSGPGGGTWQVRLGDDPGSQRSAIAMDAVEFCFLFADRRDPRTVAAWVDGPLARELLEAAPQLVRLGR</sequence>
<keyword evidence="3" id="KW-1185">Reference proteome</keyword>
<dbReference type="AlphaFoldDB" id="A0A5S4G887"/>
<proteinExistence type="predicted"/>
<name>A0A5S4G887_9ACTN</name>
<dbReference type="InterPro" id="IPR034660">
    <property type="entry name" value="DinB/YfiT-like"/>
</dbReference>
<keyword evidence="2" id="KW-0670">Pyruvate</keyword>
<reference evidence="2 3" key="1">
    <citation type="submission" date="2019-05" db="EMBL/GenBank/DDBJ databases">
        <title>Draft genome sequence of Nonomuraea zeae DSM 100528.</title>
        <authorList>
            <person name="Saricaoglu S."/>
            <person name="Isik K."/>
        </authorList>
    </citation>
    <scope>NUCLEOTIDE SEQUENCE [LARGE SCALE GENOMIC DNA]</scope>
    <source>
        <strain evidence="2 3">DSM 100528</strain>
    </source>
</reference>
<dbReference type="GO" id="GO:0046872">
    <property type="term" value="F:metal ion binding"/>
    <property type="evidence" value="ECO:0007669"/>
    <property type="project" value="InterPro"/>
</dbReference>
<dbReference type="Gene3D" id="1.20.120.450">
    <property type="entry name" value="dinb family like domain"/>
    <property type="match status" value="1"/>
</dbReference>
<feature type="domain" description="Mycothiol-dependent maleylpyruvate isomerase metal-binding" evidence="1">
    <location>
        <begin position="96"/>
        <end position="222"/>
    </location>
</feature>
<evidence type="ECO:0000313" key="3">
    <source>
        <dbReference type="Proteomes" id="UP000306628"/>
    </source>
</evidence>
<dbReference type="Proteomes" id="UP000306628">
    <property type="component" value="Unassembled WGS sequence"/>
</dbReference>